<reference evidence="4" key="1">
    <citation type="submission" date="2021-04" db="EMBL/GenBank/DDBJ databases">
        <title>Mitogenome analysis reveals the evolution and host adaptation in Rhizoctonia solani.</title>
        <authorList>
            <person name="Zheng A."/>
            <person name="Lin R."/>
            <person name="Xia Y."/>
            <person name="Zhang D."/>
            <person name="Xiang X."/>
            <person name="Niu X."/>
            <person name="Liu Y."/>
            <person name="Jiang L."/>
            <person name="Wang X."/>
        </authorList>
    </citation>
    <scope>NUCLEOTIDE SEQUENCE</scope>
    <source>
        <strain evidence="4">AG1-IB</strain>
    </source>
</reference>
<evidence type="ECO:0000256" key="2">
    <source>
        <dbReference type="SAM" id="Phobius"/>
    </source>
</evidence>
<feature type="domain" description="Homing endonuclease LAGLIDADG" evidence="3">
    <location>
        <begin position="82"/>
        <end position="252"/>
    </location>
</feature>
<comment type="function">
    <text evidence="1">Mitochondrial DNA endonuclease involved in intron homing.</text>
</comment>
<sequence>MKVLLKIINILAIELPSLRISPLLAFVLLGAGALLINVMYIQSIGSGLTSFGDLFIFSLVPIKPKRLTKSEREKISLTPDLIEILVGLLLGDLHSQKQEKSVNPRLIFQQGIIHKEYFDYLYELFKFYGTMMPKISISKPHPKTGNLYTTIRFSTLALPCFAELHNSFYPEDKKIVPVNIADLLTPRGLGFLICDDGSFDKPSGRISISTNCFSLDDVKLLVSVLTDKFDLKCTISRERSGHIIRITRKSLPAVQALLKDIMPPMMLYKIGL</sequence>
<keyword evidence="2" id="KW-0812">Transmembrane</keyword>
<keyword evidence="4" id="KW-0540">Nuclease</keyword>
<evidence type="ECO:0000313" key="4">
    <source>
        <dbReference type="EMBL" id="QWC53717.1"/>
    </source>
</evidence>
<evidence type="ECO:0000256" key="1">
    <source>
        <dbReference type="ARBA" id="ARBA00002670"/>
    </source>
</evidence>
<keyword evidence="4" id="KW-0496">Mitochondrion</keyword>
<gene>
    <name evidence="4" type="primary">mbg12</name>
</gene>
<dbReference type="InterPro" id="IPR004860">
    <property type="entry name" value="LAGLIDADG_dom"/>
</dbReference>
<evidence type="ECO:0000259" key="3">
    <source>
        <dbReference type="Pfam" id="PF03161"/>
    </source>
</evidence>
<dbReference type="Gene3D" id="3.10.28.10">
    <property type="entry name" value="Homing endonucleases"/>
    <property type="match status" value="2"/>
</dbReference>
<organism evidence="4">
    <name type="scientific">Rhizoctonia solani</name>
    <dbReference type="NCBI Taxonomy" id="456999"/>
    <lineage>
        <taxon>Eukaryota</taxon>
        <taxon>Fungi</taxon>
        <taxon>Dikarya</taxon>
        <taxon>Basidiomycota</taxon>
        <taxon>Agaricomycotina</taxon>
        <taxon>Agaricomycetes</taxon>
        <taxon>Cantharellales</taxon>
        <taxon>Ceratobasidiaceae</taxon>
        <taxon>Rhizoctonia</taxon>
    </lineage>
</organism>
<dbReference type="AlphaFoldDB" id="A0A8E8L8C5"/>
<keyword evidence="2" id="KW-0472">Membrane</keyword>
<keyword evidence="4" id="KW-0378">Hydrolase</keyword>
<dbReference type="InterPro" id="IPR027434">
    <property type="entry name" value="Homing_endonucl"/>
</dbReference>
<feature type="transmembrane region" description="Helical" evidence="2">
    <location>
        <begin position="20"/>
        <end position="38"/>
    </location>
</feature>
<proteinExistence type="predicted"/>
<dbReference type="EMBL" id="MW995475">
    <property type="protein sequence ID" value="QWC53717.1"/>
    <property type="molecule type" value="Genomic_DNA"/>
</dbReference>
<dbReference type="SUPFAM" id="SSF55608">
    <property type="entry name" value="Homing endonucleases"/>
    <property type="match status" value="1"/>
</dbReference>
<dbReference type="Pfam" id="PF03161">
    <property type="entry name" value="LAGLIDADG_2"/>
    <property type="match status" value="1"/>
</dbReference>
<dbReference type="GO" id="GO:0004519">
    <property type="term" value="F:endonuclease activity"/>
    <property type="evidence" value="ECO:0007669"/>
    <property type="project" value="UniProtKB-KW"/>
</dbReference>
<protein>
    <submittedName>
        <fullName evidence="4">LAGLIDADG homing endonuclease</fullName>
    </submittedName>
</protein>
<geneLocation type="mitochondrion" evidence="4"/>
<keyword evidence="4" id="KW-0255">Endonuclease</keyword>
<keyword evidence="2" id="KW-1133">Transmembrane helix</keyword>
<accession>A0A8E8L8C5</accession>
<name>A0A8E8L8C5_9AGAM</name>